<dbReference type="InterPro" id="IPR003736">
    <property type="entry name" value="PAAI_dom"/>
</dbReference>
<reference evidence="4 5" key="1">
    <citation type="submission" date="2021-12" db="EMBL/GenBank/DDBJ databases">
        <title>Siccirubricoccus leaddurans sp. nov., a high concentration Zn2+ tolerance bacterium.</title>
        <authorList>
            <person name="Cao Y."/>
        </authorList>
    </citation>
    <scope>NUCLEOTIDE SEQUENCE [LARGE SCALE GENOMIC DNA]</scope>
    <source>
        <strain evidence="4 5">KC 17139</strain>
    </source>
</reference>
<name>A0ABT1D5I5_9PROT</name>
<dbReference type="InterPro" id="IPR029069">
    <property type="entry name" value="HotDog_dom_sf"/>
</dbReference>
<gene>
    <name evidence="4" type="ORF">JYK14_13585</name>
</gene>
<dbReference type="RefSeq" id="WP_252953816.1">
    <property type="nucleotide sequence ID" value="NZ_JAFIRR010000084.1"/>
</dbReference>
<dbReference type="NCBIfam" id="TIGR00369">
    <property type="entry name" value="unchar_dom_1"/>
    <property type="match status" value="1"/>
</dbReference>
<evidence type="ECO:0000256" key="1">
    <source>
        <dbReference type="ARBA" id="ARBA00008324"/>
    </source>
</evidence>
<dbReference type="PANTHER" id="PTHR21660:SF1">
    <property type="entry name" value="ACYL-COENZYME A THIOESTERASE 13"/>
    <property type="match status" value="1"/>
</dbReference>
<accession>A0ABT1D5I5</accession>
<protein>
    <submittedName>
        <fullName evidence="4">PaaI family thioesterase</fullName>
    </submittedName>
</protein>
<dbReference type="PANTHER" id="PTHR21660">
    <property type="entry name" value="THIOESTERASE SUPERFAMILY MEMBER-RELATED"/>
    <property type="match status" value="1"/>
</dbReference>
<proteinExistence type="inferred from homology"/>
<dbReference type="SUPFAM" id="SSF54637">
    <property type="entry name" value="Thioesterase/thiol ester dehydrase-isomerase"/>
    <property type="match status" value="1"/>
</dbReference>
<organism evidence="4 5">
    <name type="scientific">Siccirubricoccus soli</name>
    <dbReference type="NCBI Taxonomy" id="2899147"/>
    <lineage>
        <taxon>Bacteria</taxon>
        <taxon>Pseudomonadati</taxon>
        <taxon>Pseudomonadota</taxon>
        <taxon>Alphaproteobacteria</taxon>
        <taxon>Acetobacterales</taxon>
        <taxon>Roseomonadaceae</taxon>
        <taxon>Siccirubricoccus</taxon>
    </lineage>
</organism>
<comment type="caution">
    <text evidence="4">The sequence shown here is derived from an EMBL/GenBank/DDBJ whole genome shotgun (WGS) entry which is preliminary data.</text>
</comment>
<keyword evidence="2" id="KW-0378">Hydrolase</keyword>
<evidence type="ECO:0000259" key="3">
    <source>
        <dbReference type="Pfam" id="PF03061"/>
    </source>
</evidence>
<evidence type="ECO:0000313" key="5">
    <source>
        <dbReference type="Proteomes" id="UP001523392"/>
    </source>
</evidence>
<keyword evidence="5" id="KW-1185">Reference proteome</keyword>
<dbReference type="Pfam" id="PF03061">
    <property type="entry name" value="4HBT"/>
    <property type="match status" value="1"/>
</dbReference>
<dbReference type="Gene3D" id="3.10.129.10">
    <property type="entry name" value="Hotdog Thioesterase"/>
    <property type="match status" value="1"/>
</dbReference>
<dbReference type="CDD" id="cd03443">
    <property type="entry name" value="PaaI_thioesterase"/>
    <property type="match status" value="1"/>
</dbReference>
<sequence>MSQRRVDAAAAHAAFERAVAGEQEVFGDFFLARLMGLEITYPGEACEVAFEVRDFMFNPQGTLHGGMLATALDIAMGHLLNRHAGGPGTTLEMKIQYLAPIRAGRVVCRGEAMRRGGTWFLRAEARGADGGLVAFATSTWKLLKPR</sequence>
<evidence type="ECO:0000313" key="4">
    <source>
        <dbReference type="EMBL" id="MCO6417187.1"/>
    </source>
</evidence>
<feature type="domain" description="Thioesterase" evidence="3">
    <location>
        <begin position="60"/>
        <end position="118"/>
    </location>
</feature>
<dbReference type="InterPro" id="IPR039298">
    <property type="entry name" value="ACOT13"/>
</dbReference>
<dbReference type="Proteomes" id="UP001523392">
    <property type="component" value="Unassembled WGS sequence"/>
</dbReference>
<evidence type="ECO:0000256" key="2">
    <source>
        <dbReference type="ARBA" id="ARBA00022801"/>
    </source>
</evidence>
<comment type="similarity">
    <text evidence="1">Belongs to the thioesterase PaaI family.</text>
</comment>
<dbReference type="InterPro" id="IPR006683">
    <property type="entry name" value="Thioestr_dom"/>
</dbReference>
<dbReference type="EMBL" id="JAFIRR010000084">
    <property type="protein sequence ID" value="MCO6417187.1"/>
    <property type="molecule type" value="Genomic_DNA"/>
</dbReference>